<dbReference type="SMART" id="SM00382">
    <property type="entry name" value="AAA"/>
    <property type="match status" value="1"/>
</dbReference>
<dbReference type="CDD" id="cd18809">
    <property type="entry name" value="SF1_C_RecD"/>
    <property type="match status" value="1"/>
</dbReference>
<dbReference type="Gene3D" id="2.30.30.940">
    <property type="match status" value="1"/>
</dbReference>
<keyword evidence="3" id="KW-1185">Reference proteome</keyword>
<dbReference type="InterPro" id="IPR029491">
    <property type="entry name" value="Helicase_HTH"/>
</dbReference>
<evidence type="ECO:0000259" key="1">
    <source>
        <dbReference type="SMART" id="SM00382"/>
    </source>
</evidence>
<gene>
    <name evidence="2" type="ORF">ACFSQ6_10895</name>
</gene>
<sequence length="751" mass="85008">MKTPCQNEIFVALQLMAMESLDTENPSFLQAVAFVNQTNQPLFLTGKAGTGKTTFLKYIQQNCYKKMAITAPTGVAAMHAGGTTLHALFWLPFGTFIEDYPLQWDQADSHVYNKSRLFSTIKLTKQRRAILQELELLVIDEVSMVRADTLDAIDVILKSVRRDMRPFGGLQVLFIGDLYQLPPVVRDHEWQVLRDHYSSAFFFDAKVLREHPPVILELQKIYRQKDDSFITILNNIRNNQTTASDLEKLNSYYKADFVPPKEEQYITLTSHNRLADQINQEALQQLSGKLFNVKAVVKDDFQQGSFPTEETLTLKEGAQVMFIKNDVGEDRKFFNGKIGTVKALKLDQQQVIVSFADGSDDVIVKRETWENIKYSYNKGDDKIEETVMGTFSQFPLRLAWAITIHKSQGLTFDRAIIDAGTSFAAGQVYVALSRLRGLEGLVLRSQIVSHAIRTDAQVVGYMNRALDSDKLQDVLQQYQRQYLGQILLQSFRWANLVEATETQAAALADRNIDGKEAAQAFFDNLVQQAKAQEGVANKFVTQLYNMFRDAANVNYDDIHARTKSAVGWFAPKMETELIEPMETHIAEWQIKKRTKKYITELKAILLDYKRKYEQIKHSLTIAEALTGDITVLAQELLQAEKVKDEGVANADSEEMPTDTKAITLMMYQDGASIEQIATKRGMVAGTIYGHLIHFVGEEIDAEDLIEKDKLDRVLTVLRENEGKSSSEIKVILGSNFDYPDIRIGQKLLGLG</sequence>
<dbReference type="Pfam" id="PF14493">
    <property type="entry name" value="HTH_40"/>
    <property type="match status" value="1"/>
</dbReference>
<evidence type="ECO:0000313" key="2">
    <source>
        <dbReference type="EMBL" id="MFD2743901.1"/>
    </source>
</evidence>
<dbReference type="InterPro" id="IPR003593">
    <property type="entry name" value="AAA+_ATPase"/>
</dbReference>
<dbReference type="RefSeq" id="WP_231863053.1">
    <property type="nucleotide sequence ID" value="NZ_JBHUMB010000014.1"/>
</dbReference>
<dbReference type="InterPro" id="IPR010285">
    <property type="entry name" value="DNA_helicase_pif1-like_DEAD"/>
</dbReference>
<organism evidence="2 3">
    <name type="scientific">Sphingobacterium populi</name>
    <dbReference type="NCBI Taxonomy" id="1812824"/>
    <lineage>
        <taxon>Bacteria</taxon>
        <taxon>Pseudomonadati</taxon>
        <taxon>Bacteroidota</taxon>
        <taxon>Sphingobacteriia</taxon>
        <taxon>Sphingobacteriales</taxon>
        <taxon>Sphingobacteriaceae</taxon>
        <taxon>Sphingobacterium</taxon>
    </lineage>
</organism>
<dbReference type="PANTHER" id="PTHR47642">
    <property type="entry name" value="ATP-DEPENDENT DNA HELICASE"/>
    <property type="match status" value="1"/>
</dbReference>
<dbReference type="Gene3D" id="3.40.50.300">
    <property type="entry name" value="P-loop containing nucleotide triphosphate hydrolases"/>
    <property type="match status" value="1"/>
</dbReference>
<comment type="caution">
    <text evidence="2">The sequence shown here is derived from an EMBL/GenBank/DDBJ whole genome shotgun (WGS) entry which is preliminary data.</text>
</comment>
<reference evidence="3" key="1">
    <citation type="journal article" date="2019" name="Int. J. Syst. Evol. Microbiol.">
        <title>The Global Catalogue of Microorganisms (GCM) 10K type strain sequencing project: providing services to taxonomists for standard genome sequencing and annotation.</title>
        <authorList>
            <consortium name="The Broad Institute Genomics Platform"/>
            <consortium name="The Broad Institute Genome Sequencing Center for Infectious Disease"/>
            <person name="Wu L."/>
            <person name="Ma J."/>
        </authorList>
    </citation>
    <scope>NUCLEOTIDE SEQUENCE [LARGE SCALE GENOMIC DNA]</scope>
    <source>
        <strain evidence="3">KCTC 42247</strain>
    </source>
</reference>
<feature type="domain" description="AAA+ ATPase" evidence="1">
    <location>
        <begin position="38"/>
        <end position="196"/>
    </location>
</feature>
<dbReference type="InterPro" id="IPR051055">
    <property type="entry name" value="PIF1_helicase"/>
</dbReference>
<dbReference type="Pfam" id="PF05970">
    <property type="entry name" value="PIF1"/>
    <property type="match status" value="1"/>
</dbReference>
<dbReference type="InterPro" id="IPR027417">
    <property type="entry name" value="P-loop_NTPase"/>
</dbReference>
<dbReference type="Proteomes" id="UP001597418">
    <property type="component" value="Unassembled WGS sequence"/>
</dbReference>
<dbReference type="PANTHER" id="PTHR47642:SF5">
    <property type="entry name" value="ATP-DEPENDENT DNA HELICASE"/>
    <property type="match status" value="1"/>
</dbReference>
<protein>
    <submittedName>
        <fullName evidence="2">Helix-turn-helix domain-containing protein</fullName>
    </submittedName>
</protein>
<name>A0ABW5UGA2_9SPHI</name>
<accession>A0ABW5UGA2</accession>
<proteinExistence type="predicted"/>
<evidence type="ECO:0000313" key="3">
    <source>
        <dbReference type="Proteomes" id="UP001597418"/>
    </source>
</evidence>
<dbReference type="EMBL" id="JBHUMB010000014">
    <property type="protein sequence ID" value="MFD2743901.1"/>
    <property type="molecule type" value="Genomic_DNA"/>
</dbReference>
<dbReference type="SUPFAM" id="SSF52540">
    <property type="entry name" value="P-loop containing nucleoside triphosphate hydrolases"/>
    <property type="match status" value="2"/>
</dbReference>